<dbReference type="PANTHER" id="PTHR11037">
    <property type="entry name" value="TRANSCRIPTION FACTOR CP2"/>
    <property type="match status" value="1"/>
</dbReference>
<dbReference type="PANTHER" id="PTHR11037:SF21">
    <property type="entry name" value="GEMINI, ISOFORM C"/>
    <property type="match status" value="1"/>
</dbReference>
<evidence type="ECO:0000313" key="4">
    <source>
        <dbReference type="WBParaSite" id="maker-uti_cns_0013320-snap-gene-0.2-mRNA-1"/>
    </source>
</evidence>
<dbReference type="InterPro" id="IPR057520">
    <property type="entry name" value="GRHL1/CP2_C"/>
</dbReference>
<feature type="region of interest" description="Disordered" evidence="1">
    <location>
        <begin position="1"/>
        <end position="84"/>
    </location>
</feature>
<feature type="domain" description="GRHL1/CP2 C-terminal" evidence="2">
    <location>
        <begin position="135"/>
        <end position="196"/>
    </location>
</feature>
<evidence type="ECO:0000313" key="3">
    <source>
        <dbReference type="Proteomes" id="UP000095280"/>
    </source>
</evidence>
<dbReference type="GO" id="GO:0001228">
    <property type="term" value="F:DNA-binding transcription activator activity, RNA polymerase II-specific"/>
    <property type="evidence" value="ECO:0007669"/>
    <property type="project" value="TreeGrafter"/>
</dbReference>
<dbReference type="WBParaSite" id="maker-uti_cns_0013320-snap-gene-0.2-mRNA-1">
    <property type="protein sequence ID" value="maker-uti_cns_0013320-snap-gene-0.2-mRNA-1"/>
    <property type="gene ID" value="maker-uti_cns_0013320-snap-gene-0.2"/>
</dbReference>
<keyword evidence="3" id="KW-1185">Reference proteome</keyword>
<evidence type="ECO:0000256" key="1">
    <source>
        <dbReference type="SAM" id="MobiDB-lite"/>
    </source>
</evidence>
<evidence type="ECO:0000259" key="2">
    <source>
        <dbReference type="Pfam" id="PF25416"/>
    </source>
</evidence>
<dbReference type="Pfam" id="PF25416">
    <property type="entry name" value="GRHL1_C"/>
    <property type="match status" value="1"/>
</dbReference>
<proteinExistence type="predicted"/>
<protein>
    <submittedName>
        <fullName evidence="4">SLC12 domain-containing protein</fullName>
    </submittedName>
</protein>
<reference evidence="4" key="1">
    <citation type="submission" date="2016-11" db="UniProtKB">
        <authorList>
            <consortium name="WormBaseParasite"/>
        </authorList>
    </citation>
    <scope>IDENTIFICATION</scope>
</reference>
<organism evidence="3 4">
    <name type="scientific">Macrostomum lignano</name>
    <dbReference type="NCBI Taxonomy" id="282301"/>
    <lineage>
        <taxon>Eukaryota</taxon>
        <taxon>Metazoa</taxon>
        <taxon>Spiralia</taxon>
        <taxon>Lophotrochozoa</taxon>
        <taxon>Platyhelminthes</taxon>
        <taxon>Rhabditophora</taxon>
        <taxon>Macrostomorpha</taxon>
        <taxon>Macrostomida</taxon>
        <taxon>Macrostomidae</taxon>
        <taxon>Macrostomum</taxon>
    </lineage>
</organism>
<dbReference type="GO" id="GO:0000978">
    <property type="term" value="F:RNA polymerase II cis-regulatory region sequence-specific DNA binding"/>
    <property type="evidence" value="ECO:0007669"/>
    <property type="project" value="TreeGrafter"/>
</dbReference>
<dbReference type="Proteomes" id="UP000095280">
    <property type="component" value="Unplaced"/>
</dbReference>
<dbReference type="InterPro" id="IPR040167">
    <property type="entry name" value="TF_CP2-like"/>
</dbReference>
<sequence>STTLALAATCPAGRAVHAASSSATAQRPAAPLSGSTASPRSPQLEPTGRRRRAAPPPPQPAEPSRAVGDGTDRELLAPPGGDWLRRQRSNTLTGVFKNFSGYDLLRLSRNDLTKSAAWGRASAWPTPSLQRPCRSRLVFFVSQETDSVFHPVYLSQLTYEELFNRITSLFQADGDKISQVLVYGPTSIAVCITDEVSQTRQ</sequence>
<name>A0A1I8IJ45_9PLAT</name>
<accession>A0A1I8IJ45</accession>
<dbReference type="GO" id="GO:0005634">
    <property type="term" value="C:nucleus"/>
    <property type="evidence" value="ECO:0007669"/>
    <property type="project" value="TreeGrafter"/>
</dbReference>
<dbReference type="AlphaFoldDB" id="A0A1I8IJ45"/>